<evidence type="ECO:0000313" key="1">
    <source>
        <dbReference type="EMBL" id="AUE03268.1"/>
    </source>
</evidence>
<accession>A0A2K9BPR0</accession>
<name>A0A2K9BPR0_BIFBR</name>
<gene>
    <name evidence="1" type="ORF">BB215W447A_1252</name>
</gene>
<dbReference type="RefSeq" id="WP_106641536.1">
    <property type="nucleotide sequence ID" value="NZ_CP021558.1"/>
</dbReference>
<protein>
    <submittedName>
        <fullName evidence="1">Uncharacterized protein</fullName>
    </submittedName>
</protein>
<dbReference type="EMBL" id="CP021558">
    <property type="protein sequence ID" value="AUE03268.1"/>
    <property type="molecule type" value="Genomic_DNA"/>
</dbReference>
<reference evidence="1 2" key="1">
    <citation type="submission" date="2017-05" db="EMBL/GenBank/DDBJ databases">
        <title>Comparative genomics and methylome analysis of the gut commensal Bifidobacterium breve.</title>
        <authorList>
            <person name="Bottacini F."/>
            <person name="Morrissey R."/>
            <person name="Roberts R.J."/>
            <person name="James K."/>
            <person name="van Breen J."/>
            <person name="Egan M."/>
            <person name="Lambert J."/>
            <person name="van Limpt K."/>
            <person name="Stanton C."/>
            <person name="Knol J."/>
            <person name="O' Connell Motherway M."/>
            <person name="van Sinderen D."/>
        </authorList>
    </citation>
    <scope>NUCLEOTIDE SEQUENCE [LARGE SCALE GENOMIC DNA]</scope>
    <source>
        <strain evidence="1 2">215W447a</strain>
    </source>
</reference>
<dbReference type="Proteomes" id="UP000232491">
    <property type="component" value="Chromosome"/>
</dbReference>
<evidence type="ECO:0000313" key="2">
    <source>
        <dbReference type="Proteomes" id="UP000232491"/>
    </source>
</evidence>
<dbReference type="AlphaFoldDB" id="A0A2K9BPR0"/>
<sequence length="82" mass="9213">MTQETAFTPDTLIRLIARSPRLTAFERAHEDDADRIAVRARGPYGEIWHTFTFKDGMLDDGPATHDRACRLLDGLISRVADA</sequence>
<organism evidence="1 2">
    <name type="scientific">Bifidobacterium breve</name>
    <dbReference type="NCBI Taxonomy" id="1685"/>
    <lineage>
        <taxon>Bacteria</taxon>
        <taxon>Bacillati</taxon>
        <taxon>Actinomycetota</taxon>
        <taxon>Actinomycetes</taxon>
        <taxon>Bifidobacteriales</taxon>
        <taxon>Bifidobacteriaceae</taxon>
        <taxon>Bifidobacterium</taxon>
    </lineage>
</organism>
<proteinExistence type="predicted"/>